<sequence length="277" mass="30994">MRKKLLVSKYTAIIQLIYGELTSSVSIYAWSEKIKYIKKIDIPLSKGKSDITISYVSGVALHLSKSHNSQPYSIASSITSYLSAIWGEDLLVEVLPPGLIHIQVSDLVLGVWLQCLIDGRKKYKGDFNLSQKIVTSELLSKVFSLQYVHARCCSLLKLAQQEKIIDCNEFSSQSIPWLDSHGRLRLNHQAERCLIASLVKLVDELEPVIARPVKWEGAALGLVRSFEDFWSACRIFSKLRTTNPELGIARIGLVMATQSVLKFLLEEKLGISACAEL</sequence>
<evidence type="ECO:0000256" key="3">
    <source>
        <dbReference type="ARBA" id="ARBA00022840"/>
    </source>
</evidence>
<dbReference type="InterPro" id="IPR008909">
    <property type="entry name" value="DALR_anticod-bd"/>
</dbReference>
<dbReference type="GO" id="GO:0004814">
    <property type="term" value="F:arginine-tRNA ligase activity"/>
    <property type="evidence" value="ECO:0007669"/>
    <property type="project" value="InterPro"/>
</dbReference>
<accession>A0A8J7EYP2</accession>
<reference evidence="5" key="1">
    <citation type="submission" date="2020-10" db="EMBL/GenBank/DDBJ databases">
        <authorList>
            <person name="Castelo-Branco R."/>
            <person name="Eusebio N."/>
            <person name="Adriana R."/>
            <person name="Vieira A."/>
            <person name="Brugerolle De Fraissinette N."/>
            <person name="Rezende De Castro R."/>
            <person name="Schneider M.P."/>
            <person name="Vasconcelos V."/>
            <person name="Leao P.N."/>
        </authorList>
    </citation>
    <scope>NUCLEOTIDE SEQUENCE</scope>
    <source>
        <strain evidence="5">LEGE 06105</strain>
    </source>
</reference>
<dbReference type="EMBL" id="JADEWL010000003">
    <property type="protein sequence ID" value="MBE9211427.1"/>
    <property type="molecule type" value="Genomic_DNA"/>
</dbReference>
<name>A0A8J7EYP2_9CYAN</name>
<dbReference type="GO" id="GO:0005524">
    <property type="term" value="F:ATP binding"/>
    <property type="evidence" value="ECO:0007669"/>
    <property type="project" value="UniProtKB-KW"/>
</dbReference>
<evidence type="ECO:0000313" key="6">
    <source>
        <dbReference type="Proteomes" id="UP000620559"/>
    </source>
</evidence>
<comment type="caution">
    <text evidence="5">The sequence shown here is derived from an EMBL/GenBank/DDBJ whole genome shotgun (WGS) entry which is preliminary data.</text>
</comment>
<dbReference type="Gene3D" id="1.10.730.10">
    <property type="entry name" value="Isoleucyl-tRNA Synthetase, Domain 1"/>
    <property type="match status" value="1"/>
</dbReference>
<evidence type="ECO:0000313" key="5">
    <source>
        <dbReference type="EMBL" id="MBE9211427.1"/>
    </source>
</evidence>
<dbReference type="Proteomes" id="UP000620559">
    <property type="component" value="Unassembled WGS sequence"/>
</dbReference>
<dbReference type="RefSeq" id="WP_193916336.1">
    <property type="nucleotide sequence ID" value="NZ_JADEWL010000003.1"/>
</dbReference>
<proteinExistence type="predicted"/>
<keyword evidence="3" id="KW-0067">ATP-binding</keyword>
<organism evidence="5 6">
    <name type="scientific">Plectonema cf. radiosum LEGE 06105</name>
    <dbReference type="NCBI Taxonomy" id="945769"/>
    <lineage>
        <taxon>Bacteria</taxon>
        <taxon>Bacillati</taxon>
        <taxon>Cyanobacteriota</taxon>
        <taxon>Cyanophyceae</taxon>
        <taxon>Oscillatoriophycideae</taxon>
        <taxon>Oscillatoriales</taxon>
        <taxon>Microcoleaceae</taxon>
        <taxon>Plectonema</taxon>
    </lineage>
</organism>
<feature type="domain" description="DALR anticodon binding" evidence="4">
    <location>
        <begin position="145"/>
        <end position="277"/>
    </location>
</feature>
<evidence type="ECO:0000259" key="4">
    <source>
        <dbReference type="SMART" id="SM00836"/>
    </source>
</evidence>
<dbReference type="AlphaFoldDB" id="A0A8J7EYP2"/>
<dbReference type="SMART" id="SM00836">
    <property type="entry name" value="DALR_1"/>
    <property type="match status" value="1"/>
</dbReference>
<evidence type="ECO:0000256" key="1">
    <source>
        <dbReference type="ARBA" id="ARBA00022598"/>
    </source>
</evidence>
<evidence type="ECO:0000256" key="2">
    <source>
        <dbReference type="ARBA" id="ARBA00022741"/>
    </source>
</evidence>
<dbReference type="InterPro" id="IPR009080">
    <property type="entry name" value="tRNAsynth_Ia_anticodon-bd"/>
</dbReference>
<dbReference type="Pfam" id="PF05746">
    <property type="entry name" value="DALR_1"/>
    <property type="match status" value="1"/>
</dbReference>
<keyword evidence="2" id="KW-0547">Nucleotide-binding</keyword>
<dbReference type="GO" id="GO:0006420">
    <property type="term" value="P:arginyl-tRNA aminoacylation"/>
    <property type="evidence" value="ECO:0007669"/>
    <property type="project" value="InterPro"/>
</dbReference>
<protein>
    <submittedName>
        <fullName evidence="5">Glutamate acetyltransferase</fullName>
    </submittedName>
</protein>
<gene>
    <name evidence="5" type="ORF">IQ247_01620</name>
</gene>
<keyword evidence="6" id="KW-1185">Reference proteome</keyword>
<dbReference type="SUPFAM" id="SSF47323">
    <property type="entry name" value="Anticodon-binding domain of a subclass of class I aminoacyl-tRNA synthetases"/>
    <property type="match status" value="1"/>
</dbReference>
<keyword evidence="1" id="KW-0436">Ligase</keyword>